<keyword evidence="2" id="KW-1185">Reference proteome</keyword>
<name>A0ABY5NLK7_9MICO</name>
<dbReference type="Proteomes" id="UP001054811">
    <property type="component" value="Chromosome"/>
</dbReference>
<evidence type="ECO:0000313" key="2">
    <source>
        <dbReference type="Proteomes" id="UP001054811"/>
    </source>
</evidence>
<proteinExistence type="predicted"/>
<dbReference type="RefSeq" id="WP_259612647.1">
    <property type="nucleotide sequence ID" value="NZ_CP091139.2"/>
</dbReference>
<accession>A0ABY5NLK7</accession>
<protein>
    <submittedName>
        <fullName evidence="1">Uncharacterized protein</fullName>
    </submittedName>
</protein>
<dbReference type="EMBL" id="CP091139">
    <property type="protein sequence ID" value="UUT35999.1"/>
    <property type="molecule type" value="Genomic_DNA"/>
</dbReference>
<sequence>MLWSGCLTAPGALGEPIDGAEDLFASPERPETIFGFRPEDSGVDQGRQWRIDVRLCTPSSAAAVAESSTGRRMSTSSSFQALLERRTVSRSFQLSRISSISAMSVRVFPTARAAASAKAFTIGVTSPVR</sequence>
<gene>
    <name evidence="1" type="ORF">L2X98_23105</name>
</gene>
<organism evidence="1 2">
    <name type="scientific">Microbacterium elymi</name>
    <dbReference type="NCBI Taxonomy" id="2909587"/>
    <lineage>
        <taxon>Bacteria</taxon>
        <taxon>Bacillati</taxon>
        <taxon>Actinomycetota</taxon>
        <taxon>Actinomycetes</taxon>
        <taxon>Micrococcales</taxon>
        <taxon>Microbacteriaceae</taxon>
        <taxon>Microbacterium</taxon>
    </lineage>
</organism>
<reference evidence="1" key="1">
    <citation type="submission" date="2022-01" db="EMBL/GenBank/DDBJ databases">
        <title>Microbacterium eymi and Microbacterium rhizovicinus sp. nov., isolated from the rhizospheric soil of Elymus tsukushiensis, a plant native to the Dokdo Islands, Republic of Korea.</title>
        <authorList>
            <person name="Hwang Y.J."/>
        </authorList>
    </citation>
    <scope>NUCLEOTIDE SEQUENCE</scope>
    <source>
        <strain evidence="1">KUDC0405</strain>
    </source>
</reference>
<evidence type="ECO:0000313" key="1">
    <source>
        <dbReference type="EMBL" id="UUT35999.1"/>
    </source>
</evidence>